<dbReference type="Proteomes" id="UP000823775">
    <property type="component" value="Unassembled WGS sequence"/>
</dbReference>
<accession>A0ABS8VZY3</accession>
<reference evidence="1 2" key="1">
    <citation type="journal article" date="2021" name="BMC Genomics">
        <title>Datura genome reveals duplications of psychoactive alkaloid biosynthetic genes and high mutation rate following tissue culture.</title>
        <authorList>
            <person name="Rajewski A."/>
            <person name="Carter-House D."/>
            <person name="Stajich J."/>
            <person name="Litt A."/>
        </authorList>
    </citation>
    <scope>NUCLEOTIDE SEQUENCE [LARGE SCALE GENOMIC DNA]</scope>
    <source>
        <strain evidence="1">AR-01</strain>
    </source>
</reference>
<protein>
    <submittedName>
        <fullName evidence="1">Uncharacterized protein</fullName>
    </submittedName>
</protein>
<keyword evidence="2" id="KW-1185">Reference proteome</keyword>
<gene>
    <name evidence="1" type="ORF">HAX54_042792</name>
</gene>
<organism evidence="1 2">
    <name type="scientific">Datura stramonium</name>
    <name type="common">Jimsonweed</name>
    <name type="synonym">Common thornapple</name>
    <dbReference type="NCBI Taxonomy" id="4076"/>
    <lineage>
        <taxon>Eukaryota</taxon>
        <taxon>Viridiplantae</taxon>
        <taxon>Streptophyta</taxon>
        <taxon>Embryophyta</taxon>
        <taxon>Tracheophyta</taxon>
        <taxon>Spermatophyta</taxon>
        <taxon>Magnoliopsida</taxon>
        <taxon>eudicotyledons</taxon>
        <taxon>Gunneridae</taxon>
        <taxon>Pentapetalae</taxon>
        <taxon>asterids</taxon>
        <taxon>lamiids</taxon>
        <taxon>Solanales</taxon>
        <taxon>Solanaceae</taxon>
        <taxon>Solanoideae</taxon>
        <taxon>Datureae</taxon>
        <taxon>Datura</taxon>
    </lineage>
</organism>
<dbReference type="EMBL" id="JACEIK010006330">
    <property type="protein sequence ID" value="MCE2055514.1"/>
    <property type="molecule type" value="Genomic_DNA"/>
</dbReference>
<proteinExistence type="predicted"/>
<name>A0ABS8VZY3_DATST</name>
<evidence type="ECO:0000313" key="1">
    <source>
        <dbReference type="EMBL" id="MCE2055514.1"/>
    </source>
</evidence>
<evidence type="ECO:0000313" key="2">
    <source>
        <dbReference type="Proteomes" id="UP000823775"/>
    </source>
</evidence>
<sequence>MGKWECWVMERQKWNGKLVEKGELWEYLQNREAGQVIGILWANFSNSILQNKTRTSTGVSSAVRQITPERFTDLIGDLSVTLRLCARASGFLFSIAIHLRSTIPLR</sequence>
<comment type="caution">
    <text evidence="1">The sequence shown here is derived from an EMBL/GenBank/DDBJ whole genome shotgun (WGS) entry which is preliminary data.</text>
</comment>